<evidence type="ECO:0000256" key="3">
    <source>
        <dbReference type="ARBA" id="ARBA00022526"/>
    </source>
</evidence>
<gene>
    <name evidence="12" type="ORF">KFL_002290110</name>
</gene>
<dbReference type="InterPro" id="IPR019796">
    <property type="entry name" value="G6P_DH_AS"/>
</dbReference>
<keyword evidence="4 8" id="KW-0521">NADP</keyword>
<comment type="pathway">
    <text evidence="1 8">Carbohydrate degradation; pentose phosphate pathway; D-ribulose 5-phosphate from D-glucose 6-phosphate (oxidative stage): step 1/3.</text>
</comment>
<keyword evidence="6 8" id="KW-0119">Carbohydrate metabolism</keyword>
<feature type="domain" description="Glucose-6-phosphate dehydrogenase C-terminal" evidence="11">
    <location>
        <begin position="323"/>
        <end position="621"/>
    </location>
</feature>
<dbReference type="InterPro" id="IPR001282">
    <property type="entry name" value="G6P_DH"/>
</dbReference>
<dbReference type="PANTHER" id="PTHR23429">
    <property type="entry name" value="GLUCOSE-6-PHOSPHATE 1-DEHYDROGENASE G6PD"/>
    <property type="match status" value="1"/>
</dbReference>
<proteinExistence type="inferred from homology"/>
<dbReference type="GO" id="GO:0009051">
    <property type="term" value="P:pentose-phosphate shunt, oxidative branch"/>
    <property type="evidence" value="ECO:0000318"/>
    <property type="project" value="GO_Central"/>
</dbReference>
<dbReference type="PROSITE" id="PS00069">
    <property type="entry name" value="G6P_DEHYDROGENASE"/>
    <property type="match status" value="1"/>
</dbReference>
<dbReference type="SUPFAM" id="SSF55347">
    <property type="entry name" value="Glyceraldehyde-3-phosphate dehydrogenase-like, C-terminal domain"/>
    <property type="match status" value="1"/>
</dbReference>
<organism evidence="12 13">
    <name type="scientific">Klebsormidium nitens</name>
    <name type="common">Green alga</name>
    <name type="synonym">Ulothrix nitens</name>
    <dbReference type="NCBI Taxonomy" id="105231"/>
    <lineage>
        <taxon>Eukaryota</taxon>
        <taxon>Viridiplantae</taxon>
        <taxon>Streptophyta</taxon>
        <taxon>Klebsormidiophyceae</taxon>
        <taxon>Klebsormidiales</taxon>
        <taxon>Klebsormidiaceae</taxon>
        <taxon>Klebsormidium</taxon>
    </lineage>
</organism>
<feature type="region of interest" description="Disordered" evidence="9">
    <location>
        <begin position="86"/>
        <end position="116"/>
    </location>
</feature>
<dbReference type="GO" id="GO:0006006">
    <property type="term" value="P:glucose metabolic process"/>
    <property type="evidence" value="ECO:0000318"/>
    <property type="project" value="GO_Central"/>
</dbReference>
<dbReference type="SUPFAM" id="SSF51735">
    <property type="entry name" value="NAD(P)-binding Rossmann-fold domains"/>
    <property type="match status" value="1"/>
</dbReference>
<evidence type="ECO:0000313" key="12">
    <source>
        <dbReference type="EMBL" id="GAQ85320.1"/>
    </source>
</evidence>
<evidence type="ECO:0000259" key="11">
    <source>
        <dbReference type="Pfam" id="PF02781"/>
    </source>
</evidence>
<feature type="compositionally biased region" description="Basic and acidic residues" evidence="9">
    <location>
        <begin position="92"/>
        <end position="101"/>
    </location>
</feature>
<dbReference type="UniPathway" id="UPA00115">
    <property type="reaction ID" value="UER00408"/>
</dbReference>
<dbReference type="GO" id="GO:0004345">
    <property type="term" value="F:glucose-6-phosphate dehydrogenase activity"/>
    <property type="evidence" value="ECO:0000318"/>
    <property type="project" value="GO_Central"/>
</dbReference>
<dbReference type="Gene3D" id="3.30.360.10">
    <property type="entry name" value="Dihydrodipicolinate Reductase, domain 2"/>
    <property type="match status" value="1"/>
</dbReference>
<keyword evidence="13" id="KW-1185">Reference proteome</keyword>
<dbReference type="OMA" id="CESIPDS"/>
<dbReference type="HAMAP" id="MF_00966">
    <property type="entry name" value="G6PD"/>
    <property type="match status" value="1"/>
</dbReference>
<accession>A0A1Y1I315</accession>
<dbReference type="PANTHER" id="PTHR23429:SF4">
    <property type="entry name" value="INACTIVE GLUCOSE-6-PHOSPHATE 1-DEHYDROGENASE 4, CHLOROPLASTIC"/>
    <property type="match status" value="1"/>
</dbReference>
<dbReference type="FunFam" id="3.30.360.10:FF:000018">
    <property type="entry name" value="Glucose-6-phosphate 1-dehydrogenase"/>
    <property type="match status" value="1"/>
</dbReference>
<dbReference type="EC" id="1.1.1.49" evidence="8"/>
<evidence type="ECO:0000256" key="9">
    <source>
        <dbReference type="SAM" id="MobiDB-lite"/>
    </source>
</evidence>
<evidence type="ECO:0000259" key="10">
    <source>
        <dbReference type="Pfam" id="PF00479"/>
    </source>
</evidence>
<dbReference type="Pfam" id="PF00479">
    <property type="entry name" value="G6PD_N"/>
    <property type="match status" value="1"/>
</dbReference>
<dbReference type="EMBL" id="DF237178">
    <property type="protein sequence ID" value="GAQ85320.1"/>
    <property type="molecule type" value="Genomic_DNA"/>
</dbReference>
<dbReference type="GO" id="GO:0050661">
    <property type="term" value="F:NADP binding"/>
    <property type="evidence" value="ECO:0007669"/>
    <property type="project" value="InterPro"/>
</dbReference>
<keyword evidence="5 8" id="KW-0560">Oxidoreductase</keyword>
<dbReference type="STRING" id="105231.A0A1Y1I315"/>
<evidence type="ECO:0000313" key="13">
    <source>
        <dbReference type="Proteomes" id="UP000054558"/>
    </source>
</evidence>
<evidence type="ECO:0000256" key="5">
    <source>
        <dbReference type="ARBA" id="ARBA00023002"/>
    </source>
</evidence>
<evidence type="ECO:0000256" key="1">
    <source>
        <dbReference type="ARBA" id="ARBA00004937"/>
    </source>
</evidence>
<evidence type="ECO:0000256" key="4">
    <source>
        <dbReference type="ARBA" id="ARBA00022857"/>
    </source>
</evidence>
<evidence type="ECO:0000256" key="7">
    <source>
        <dbReference type="ARBA" id="ARBA00048749"/>
    </source>
</evidence>
<dbReference type="Gene3D" id="3.40.50.720">
    <property type="entry name" value="NAD(P)-binding Rossmann-like Domain"/>
    <property type="match status" value="1"/>
</dbReference>
<feature type="domain" description="Glucose-6-phosphate dehydrogenase NAD-binding" evidence="10">
    <location>
        <begin position="142"/>
        <end position="320"/>
    </location>
</feature>
<dbReference type="OrthoDB" id="60984at2759"/>
<comment type="similarity">
    <text evidence="2 8">Belongs to the glucose-6-phosphate dehydrogenase family.</text>
</comment>
<dbReference type="Proteomes" id="UP000054558">
    <property type="component" value="Unassembled WGS sequence"/>
</dbReference>
<reference evidence="12 13" key="1">
    <citation type="journal article" date="2014" name="Nat. Commun.">
        <title>Klebsormidium flaccidum genome reveals primary factors for plant terrestrial adaptation.</title>
        <authorList>
            <person name="Hori K."/>
            <person name="Maruyama F."/>
            <person name="Fujisawa T."/>
            <person name="Togashi T."/>
            <person name="Yamamoto N."/>
            <person name="Seo M."/>
            <person name="Sato S."/>
            <person name="Yamada T."/>
            <person name="Mori H."/>
            <person name="Tajima N."/>
            <person name="Moriyama T."/>
            <person name="Ikeuchi M."/>
            <person name="Watanabe M."/>
            <person name="Wada H."/>
            <person name="Kobayashi K."/>
            <person name="Saito M."/>
            <person name="Masuda T."/>
            <person name="Sasaki-Sekimoto Y."/>
            <person name="Mashiguchi K."/>
            <person name="Awai K."/>
            <person name="Shimojima M."/>
            <person name="Masuda S."/>
            <person name="Iwai M."/>
            <person name="Nobusawa T."/>
            <person name="Narise T."/>
            <person name="Kondo S."/>
            <person name="Saito H."/>
            <person name="Sato R."/>
            <person name="Murakawa M."/>
            <person name="Ihara Y."/>
            <person name="Oshima-Yamada Y."/>
            <person name="Ohtaka K."/>
            <person name="Satoh M."/>
            <person name="Sonobe K."/>
            <person name="Ishii M."/>
            <person name="Ohtani R."/>
            <person name="Kanamori-Sato M."/>
            <person name="Honoki R."/>
            <person name="Miyazaki D."/>
            <person name="Mochizuki H."/>
            <person name="Umetsu J."/>
            <person name="Higashi K."/>
            <person name="Shibata D."/>
            <person name="Kamiya Y."/>
            <person name="Sato N."/>
            <person name="Nakamura Y."/>
            <person name="Tabata S."/>
            <person name="Ida S."/>
            <person name="Kurokawa K."/>
            <person name="Ohta H."/>
        </authorList>
    </citation>
    <scope>NUCLEOTIDE SEQUENCE [LARGE SCALE GENOMIC DNA]</scope>
    <source>
        <strain evidence="12 13">NIES-2285</strain>
    </source>
</reference>
<dbReference type="InterPro" id="IPR022674">
    <property type="entry name" value="G6P_DH_NAD-bd"/>
</dbReference>
<dbReference type="AlphaFoldDB" id="A0A1Y1I315"/>
<dbReference type="NCBIfam" id="TIGR00871">
    <property type="entry name" value="zwf"/>
    <property type="match status" value="1"/>
</dbReference>
<dbReference type="Pfam" id="PF02781">
    <property type="entry name" value="G6PD_C"/>
    <property type="match status" value="1"/>
</dbReference>
<evidence type="ECO:0000256" key="6">
    <source>
        <dbReference type="ARBA" id="ARBA00023277"/>
    </source>
</evidence>
<dbReference type="PRINTS" id="PR00079">
    <property type="entry name" value="G6PDHDRGNASE"/>
</dbReference>
<name>A0A1Y1I315_KLENI</name>
<dbReference type="InterPro" id="IPR022675">
    <property type="entry name" value="G6P_DH_C"/>
</dbReference>
<keyword evidence="3 8" id="KW-0313">Glucose metabolism</keyword>
<evidence type="ECO:0000256" key="2">
    <source>
        <dbReference type="ARBA" id="ARBA00009975"/>
    </source>
</evidence>
<sequence>MALVNAVRHPLRFRTTCFSCTIRGAHEVEFLPSVRIGRRLREHNRLTPPPWPCSARLFSTFPKLEQTRQSKKDICRGAAIARAATKTAQKTETAETAKEDAGCLTEDDEAEPQDGNGASLQVEDVELPPENDSDTAAVSFTVVGATGHLATQEIFPALFALYYKGCLPKNFFIFGYARSESNDKQFRELILTNLNCRLSAGTKCPQQMDSFLKRCFYEQGYYDTCTGMAKLDKRMKQLEGERVGNRVFYLSVPPDVVVDVATCLSVTAPSRTGWTRVIVEKPFGASGDSSKAITQGLQEALSEEQIYRIDHFLGKELIDNLTVLRFANLIFEPLWCRDYIKNVQIVFTEDSGVDARGKHLNQYGIIRDIVQSHVLQVLALFAMEQPVSLSAEDIRDEKVKVLKSLRRPTLDEVALGQYKARTNKSGDILDPGYLDEPDVPANSLAPTFAAMAFYIDNARWDGVPFLVKTGQAMRNQRNEIRIQFKGVPGNLYREHLGYNTEQQANELVIRVQPDEAIYLTINNKVPGLGVKLDQSRLNLLYRQEYNNDDIPDSYERLLLDVINGDKRLFIRADELAAAWEVLDPVLREIDDRGMVPELYTYGSRGPIGAYYLAAKQGGVRWADLDDL</sequence>
<evidence type="ECO:0000256" key="8">
    <source>
        <dbReference type="RuleBase" id="RU362120"/>
    </source>
</evidence>
<comment type="function">
    <text evidence="8">Catalyzes the rate-limiting step of the oxidative pentose-phosphate pathway, which represents a route for the dissimilation of carbohydrates besides glycolysis.</text>
</comment>
<dbReference type="InterPro" id="IPR036291">
    <property type="entry name" value="NAD(P)-bd_dom_sf"/>
</dbReference>
<comment type="catalytic activity">
    <reaction evidence="7 8">
        <text>D-glucose 6-phosphate + NADP(+) = 6-phospho-D-glucono-1,5-lactone + NADPH + H(+)</text>
        <dbReference type="Rhea" id="RHEA:15841"/>
        <dbReference type="ChEBI" id="CHEBI:15378"/>
        <dbReference type="ChEBI" id="CHEBI:57783"/>
        <dbReference type="ChEBI" id="CHEBI:57955"/>
        <dbReference type="ChEBI" id="CHEBI:58349"/>
        <dbReference type="ChEBI" id="CHEBI:61548"/>
        <dbReference type="EC" id="1.1.1.49"/>
    </reaction>
</comment>
<protein>
    <recommendedName>
        <fullName evidence="8">Glucose-6-phosphate 1-dehydrogenase</fullName>
        <ecNumber evidence="8">1.1.1.49</ecNumber>
    </recommendedName>
</protein>